<name>A0AB39KY55_9CAUL</name>
<accession>A0AB39KY55</accession>
<dbReference type="EMBL" id="CP158375">
    <property type="protein sequence ID" value="XDO98194.1"/>
    <property type="molecule type" value="Genomic_DNA"/>
</dbReference>
<evidence type="ECO:0000256" key="2">
    <source>
        <dbReference type="ARBA" id="ARBA00018569"/>
    </source>
</evidence>
<comment type="similarity">
    <text evidence="1">Belongs to the NAD(P)-dependent epimerase/dehydratase family.</text>
</comment>
<dbReference type="RefSeq" id="WP_369061916.1">
    <property type="nucleotide sequence ID" value="NZ_CP158375.1"/>
</dbReference>
<evidence type="ECO:0000313" key="3">
    <source>
        <dbReference type="EMBL" id="XDO98194.1"/>
    </source>
</evidence>
<sequence length="120" mass="13273">MHVLDVAETFAAALEGEAPIWEAFNVGSGESISISELAATLARLLHKNIAPQVLNQSRAGNIRHCFADITKLERELGVRPKRRFEAGMEELIAWVREAPKPVDRGESCLAELRENRLVIG</sequence>
<proteinExistence type="inferred from homology"/>
<dbReference type="SUPFAM" id="SSF51735">
    <property type="entry name" value="NAD(P)-binding Rossmann-fold domains"/>
    <property type="match status" value="1"/>
</dbReference>
<evidence type="ECO:0000256" key="1">
    <source>
        <dbReference type="ARBA" id="ARBA00007637"/>
    </source>
</evidence>
<reference evidence="3" key="1">
    <citation type="submission" date="2024-06" db="EMBL/GenBank/DDBJ databases">
        <title>Caulobacter inopinatus, sp. nov.</title>
        <authorList>
            <person name="Donachie S.P."/>
        </authorList>
    </citation>
    <scope>NUCLEOTIDE SEQUENCE</scope>
    <source>
        <strain evidence="3">73W</strain>
    </source>
</reference>
<organism evidence="3">
    <name type="scientific">Caulobacter sp. 73W</name>
    <dbReference type="NCBI Taxonomy" id="3161137"/>
    <lineage>
        <taxon>Bacteria</taxon>
        <taxon>Pseudomonadati</taxon>
        <taxon>Pseudomonadota</taxon>
        <taxon>Alphaproteobacteria</taxon>
        <taxon>Caulobacterales</taxon>
        <taxon>Caulobacteraceae</taxon>
        <taxon>Caulobacter</taxon>
    </lineage>
</organism>
<gene>
    <name evidence="3" type="ORF">ABOZ73_07200</name>
</gene>
<dbReference type="InterPro" id="IPR036291">
    <property type="entry name" value="NAD(P)-bd_dom_sf"/>
</dbReference>
<protein>
    <recommendedName>
        <fullName evidence="2">UDP-glucose 4-epimerase</fullName>
    </recommendedName>
</protein>
<dbReference type="AlphaFoldDB" id="A0AB39KY55"/>
<dbReference type="Gene3D" id="3.40.50.720">
    <property type="entry name" value="NAD(P)-binding Rossmann-like Domain"/>
    <property type="match status" value="1"/>
</dbReference>
<dbReference type="PANTHER" id="PTHR43725">
    <property type="entry name" value="UDP-GLUCOSE 4-EPIMERASE"/>
    <property type="match status" value="1"/>
</dbReference>